<dbReference type="Pfam" id="PF03992">
    <property type="entry name" value="ABM"/>
    <property type="match status" value="1"/>
</dbReference>
<dbReference type="EMBL" id="CP034183">
    <property type="protein sequence ID" value="AZI41646.1"/>
    <property type="molecule type" value="Genomic_DNA"/>
</dbReference>
<dbReference type="Proteomes" id="UP000276417">
    <property type="component" value="Chromosome 1"/>
</dbReference>
<dbReference type="GO" id="GO:0004497">
    <property type="term" value="F:monooxygenase activity"/>
    <property type="evidence" value="ECO:0007669"/>
    <property type="project" value="UniProtKB-KW"/>
</dbReference>
<reference evidence="2 3" key="1">
    <citation type="submission" date="2018-11" db="EMBL/GenBank/DDBJ databases">
        <title>Deinococcus shelandsis sp. nov., isolated from South Shetland Islands soil of Antarctica.</title>
        <authorList>
            <person name="Tian J."/>
        </authorList>
    </citation>
    <scope>NUCLEOTIDE SEQUENCE [LARGE SCALE GENOMIC DNA]</scope>
    <source>
        <strain evidence="2 3">S14-83T</strain>
    </source>
</reference>
<dbReference type="Gene3D" id="3.30.70.100">
    <property type="match status" value="1"/>
</dbReference>
<organism evidence="2 3">
    <name type="scientific">Deinococcus psychrotolerans</name>
    <dbReference type="NCBI Taxonomy" id="2489213"/>
    <lineage>
        <taxon>Bacteria</taxon>
        <taxon>Thermotogati</taxon>
        <taxon>Deinococcota</taxon>
        <taxon>Deinococci</taxon>
        <taxon>Deinococcales</taxon>
        <taxon>Deinococcaceae</taxon>
        <taxon>Deinococcus</taxon>
    </lineage>
</organism>
<dbReference type="OrthoDB" id="9806189at2"/>
<evidence type="ECO:0000313" key="2">
    <source>
        <dbReference type="EMBL" id="AZI41646.1"/>
    </source>
</evidence>
<sequence length="100" mass="10894">MILSHGTLTFPAAPLDTARSMMRDLAAQTRTEPGCLLYQVSENLETPGGFIISEQWESMDAMQVHLNQPEVGELVEKVKGMGVNDLSITAWSAGEATKIM</sequence>
<keyword evidence="2" id="KW-0503">Monooxygenase</keyword>
<protein>
    <submittedName>
        <fullName evidence="2">Antibiotic biosynthesis monooxygenase</fullName>
    </submittedName>
</protein>
<dbReference type="PANTHER" id="PTHR33336:SF3">
    <property type="entry name" value="ABM DOMAIN-CONTAINING PROTEIN"/>
    <property type="match status" value="1"/>
</dbReference>
<dbReference type="RefSeq" id="WP_124867368.1">
    <property type="nucleotide sequence ID" value="NZ_CP034183.1"/>
</dbReference>
<name>A0A3G8YKP1_9DEIO</name>
<proteinExistence type="predicted"/>
<gene>
    <name evidence="2" type="ORF">EHF33_01830</name>
</gene>
<dbReference type="InterPro" id="IPR007138">
    <property type="entry name" value="ABM_dom"/>
</dbReference>
<accession>A0A3G8YKP1</accession>
<evidence type="ECO:0000313" key="3">
    <source>
        <dbReference type="Proteomes" id="UP000276417"/>
    </source>
</evidence>
<dbReference type="AlphaFoldDB" id="A0A3G8YKP1"/>
<dbReference type="InterPro" id="IPR011008">
    <property type="entry name" value="Dimeric_a/b-barrel"/>
</dbReference>
<dbReference type="SUPFAM" id="SSF54909">
    <property type="entry name" value="Dimeric alpha+beta barrel"/>
    <property type="match status" value="1"/>
</dbReference>
<dbReference type="KEGG" id="dph:EHF33_01830"/>
<keyword evidence="3" id="KW-1185">Reference proteome</keyword>
<dbReference type="PROSITE" id="PS51725">
    <property type="entry name" value="ABM"/>
    <property type="match status" value="1"/>
</dbReference>
<keyword evidence="2" id="KW-0560">Oxidoreductase</keyword>
<feature type="domain" description="ABM" evidence="1">
    <location>
        <begin position="1"/>
        <end position="90"/>
    </location>
</feature>
<dbReference type="InterPro" id="IPR050744">
    <property type="entry name" value="AI-2_Isomerase_LsrG"/>
</dbReference>
<dbReference type="PANTHER" id="PTHR33336">
    <property type="entry name" value="QUINOL MONOOXYGENASE YGIN-RELATED"/>
    <property type="match status" value="1"/>
</dbReference>
<evidence type="ECO:0000259" key="1">
    <source>
        <dbReference type="PROSITE" id="PS51725"/>
    </source>
</evidence>